<sequence>MIRKLANLFVLLPLGIVLIVLSVANRHSVSLAFNPFRPEDEALAISAPFFVFLFLALILGMVIGSLVTWFSQGQYRKRARAEAREAVKWHDEADRQKARAEEMAAHAVAPLPAQLPAK</sequence>
<reference evidence="2" key="1">
    <citation type="submission" date="2022-07" db="EMBL/GenBank/DDBJ databases">
        <title>Ectorhizobium quercum gen.nov., sp. nov.</title>
        <authorList>
            <person name="Ma T."/>
            <person name="Li Y."/>
        </authorList>
    </citation>
    <scope>NUCLEOTIDE SEQUENCE</scope>
    <source>
        <strain evidence="2">BDR2-2</strain>
    </source>
</reference>
<dbReference type="AlphaFoldDB" id="A0AAE3STK1"/>
<feature type="transmembrane region" description="Helical" evidence="1">
    <location>
        <begin position="42"/>
        <end position="70"/>
    </location>
</feature>
<keyword evidence="3" id="KW-1185">Reference proteome</keyword>
<keyword evidence="1" id="KW-0812">Transmembrane</keyword>
<evidence type="ECO:0000313" key="2">
    <source>
        <dbReference type="EMBL" id="MCX8995768.1"/>
    </source>
</evidence>
<dbReference type="RefSeq" id="WP_306409539.1">
    <property type="nucleotide sequence ID" value="NZ_JANFPI010000001.1"/>
</dbReference>
<proteinExistence type="predicted"/>
<dbReference type="EMBL" id="JANFPI010000001">
    <property type="protein sequence ID" value="MCX8995768.1"/>
    <property type="molecule type" value="Genomic_DNA"/>
</dbReference>
<accession>A0AAE3STK1</accession>
<keyword evidence="1" id="KW-1133">Transmembrane helix</keyword>
<evidence type="ECO:0000256" key="1">
    <source>
        <dbReference type="SAM" id="Phobius"/>
    </source>
</evidence>
<comment type="caution">
    <text evidence="2">The sequence shown here is derived from an EMBL/GenBank/DDBJ whole genome shotgun (WGS) entry which is preliminary data.</text>
</comment>
<dbReference type="Proteomes" id="UP001208771">
    <property type="component" value="Unassembled WGS sequence"/>
</dbReference>
<gene>
    <name evidence="2" type="ORF">NOF55_01465</name>
</gene>
<evidence type="ECO:0000313" key="3">
    <source>
        <dbReference type="Proteomes" id="UP001208771"/>
    </source>
</evidence>
<keyword evidence="1" id="KW-0472">Membrane</keyword>
<protein>
    <submittedName>
        <fullName evidence="2">DUF1049 domain-containing protein</fullName>
    </submittedName>
</protein>
<organism evidence="2 3">
    <name type="scientific">Ectorhizobium quercum</name>
    <dbReference type="NCBI Taxonomy" id="2965071"/>
    <lineage>
        <taxon>Bacteria</taxon>
        <taxon>Pseudomonadati</taxon>
        <taxon>Pseudomonadota</taxon>
        <taxon>Alphaproteobacteria</taxon>
        <taxon>Hyphomicrobiales</taxon>
        <taxon>Rhizobiaceae</taxon>
        <taxon>Ectorhizobium</taxon>
    </lineage>
</organism>
<name>A0AAE3STK1_9HYPH</name>